<proteinExistence type="predicted"/>
<sequence length="56" mass="6489">VFVYLMCGPRQLFFQCVPEMPKGWTLLPSVGDHKMCSDLWYPQQDLPKDLNDVMGL</sequence>
<reference evidence="1" key="1">
    <citation type="submission" date="2025-08" db="UniProtKB">
        <authorList>
            <consortium name="Ensembl"/>
        </authorList>
    </citation>
    <scope>IDENTIFICATION</scope>
</reference>
<dbReference type="Proteomes" id="UP000694421">
    <property type="component" value="Unplaced"/>
</dbReference>
<dbReference type="Ensembl" id="ENSSMRT00000032411.1">
    <property type="protein sequence ID" value="ENSSMRP00000027764.1"/>
    <property type="gene ID" value="ENSSMRG00000021398.1"/>
</dbReference>
<organism evidence="1 2">
    <name type="scientific">Salvator merianae</name>
    <name type="common">Argentine black and white tegu</name>
    <name type="synonym">Tupinambis merianae</name>
    <dbReference type="NCBI Taxonomy" id="96440"/>
    <lineage>
        <taxon>Eukaryota</taxon>
        <taxon>Metazoa</taxon>
        <taxon>Chordata</taxon>
        <taxon>Craniata</taxon>
        <taxon>Vertebrata</taxon>
        <taxon>Euteleostomi</taxon>
        <taxon>Lepidosauria</taxon>
        <taxon>Squamata</taxon>
        <taxon>Bifurcata</taxon>
        <taxon>Unidentata</taxon>
        <taxon>Episquamata</taxon>
        <taxon>Laterata</taxon>
        <taxon>Teiioidea</taxon>
        <taxon>Teiidae</taxon>
        <taxon>Salvator</taxon>
    </lineage>
</organism>
<evidence type="ECO:0000313" key="1">
    <source>
        <dbReference type="Ensembl" id="ENSSMRP00000027764.1"/>
    </source>
</evidence>
<evidence type="ECO:0000313" key="2">
    <source>
        <dbReference type="Proteomes" id="UP000694421"/>
    </source>
</evidence>
<accession>A0A8D0E9R3</accession>
<keyword evidence="2" id="KW-1185">Reference proteome</keyword>
<protein>
    <submittedName>
        <fullName evidence="1">Uncharacterized protein</fullName>
    </submittedName>
</protein>
<name>A0A8D0E9R3_SALMN</name>
<dbReference type="AlphaFoldDB" id="A0A8D0E9R3"/>
<reference evidence="1" key="2">
    <citation type="submission" date="2025-09" db="UniProtKB">
        <authorList>
            <consortium name="Ensembl"/>
        </authorList>
    </citation>
    <scope>IDENTIFICATION</scope>
</reference>